<dbReference type="EMBL" id="CP000961">
    <property type="protein sequence ID" value="ACA85133.1"/>
    <property type="molecule type" value="Genomic_DNA"/>
</dbReference>
<keyword evidence="3" id="KW-1003">Cell membrane</keyword>
<keyword evidence="4 7" id="KW-0812">Transmembrane</keyword>
<reference evidence="8 9" key="1">
    <citation type="submission" date="2008-02" db="EMBL/GenBank/DDBJ databases">
        <title>Complete sequence of Shewanella woodyi ATCC 51908.</title>
        <authorList>
            <consortium name="US DOE Joint Genome Institute"/>
            <person name="Copeland A."/>
            <person name="Lucas S."/>
            <person name="Lapidus A."/>
            <person name="Glavina del Rio T."/>
            <person name="Dalin E."/>
            <person name="Tice H."/>
            <person name="Bruce D."/>
            <person name="Goodwin L."/>
            <person name="Pitluck S."/>
            <person name="Sims D."/>
            <person name="Brettin T."/>
            <person name="Detter J.C."/>
            <person name="Han C."/>
            <person name="Kuske C.R."/>
            <person name="Schmutz J."/>
            <person name="Larimer F."/>
            <person name="Land M."/>
            <person name="Hauser L."/>
            <person name="Kyrpides N."/>
            <person name="Lykidis A."/>
            <person name="Zhao J.-S."/>
            <person name="Richardson P."/>
        </authorList>
    </citation>
    <scope>NUCLEOTIDE SEQUENCE [LARGE SCALE GENOMIC DNA]</scope>
    <source>
        <strain evidence="9">ATCC 51908 / MS32</strain>
    </source>
</reference>
<dbReference type="AlphaFoldDB" id="B1KEY2"/>
<feature type="transmembrane region" description="Helical" evidence="7">
    <location>
        <begin position="21"/>
        <end position="37"/>
    </location>
</feature>
<keyword evidence="5 7" id="KW-1133">Transmembrane helix</keyword>
<feature type="transmembrane region" description="Helical" evidence="7">
    <location>
        <begin position="146"/>
        <end position="174"/>
    </location>
</feature>
<dbReference type="GO" id="GO:0000041">
    <property type="term" value="P:transition metal ion transport"/>
    <property type="evidence" value="ECO:0007669"/>
    <property type="project" value="InterPro"/>
</dbReference>
<protein>
    <submittedName>
        <fullName evidence="8">Uncharacterized protein</fullName>
    </submittedName>
</protein>
<evidence type="ECO:0000256" key="7">
    <source>
        <dbReference type="SAM" id="Phobius"/>
    </source>
</evidence>
<feature type="transmembrane region" description="Helical" evidence="7">
    <location>
        <begin position="78"/>
        <end position="109"/>
    </location>
</feature>
<feature type="transmembrane region" description="Helical" evidence="7">
    <location>
        <begin position="186"/>
        <end position="212"/>
    </location>
</feature>
<evidence type="ECO:0000256" key="2">
    <source>
        <dbReference type="ARBA" id="ARBA00022448"/>
    </source>
</evidence>
<dbReference type="RefSeq" id="WP_012323480.1">
    <property type="nucleotide sequence ID" value="NC_010506.1"/>
</dbReference>
<evidence type="ECO:0000256" key="6">
    <source>
        <dbReference type="ARBA" id="ARBA00023136"/>
    </source>
</evidence>
<accession>B1KEY2</accession>
<dbReference type="Pfam" id="PF01891">
    <property type="entry name" value="CbiM"/>
    <property type="match status" value="1"/>
</dbReference>
<dbReference type="Proteomes" id="UP000002168">
    <property type="component" value="Chromosome"/>
</dbReference>
<dbReference type="GO" id="GO:0005886">
    <property type="term" value="C:plasma membrane"/>
    <property type="evidence" value="ECO:0007669"/>
    <property type="project" value="UniProtKB-SubCell"/>
</dbReference>
<gene>
    <name evidence="8" type="ordered locus">Swoo_0838</name>
</gene>
<dbReference type="STRING" id="392500.Swoo_0838"/>
<feature type="transmembrane region" description="Helical" evidence="7">
    <location>
        <begin position="115"/>
        <end position="134"/>
    </location>
</feature>
<evidence type="ECO:0000256" key="4">
    <source>
        <dbReference type="ARBA" id="ARBA00022692"/>
    </source>
</evidence>
<keyword evidence="9" id="KW-1185">Reference proteome</keyword>
<evidence type="ECO:0000313" key="8">
    <source>
        <dbReference type="EMBL" id="ACA85133.1"/>
    </source>
</evidence>
<organism evidence="8 9">
    <name type="scientific">Shewanella woodyi (strain ATCC 51908 / MS32)</name>
    <dbReference type="NCBI Taxonomy" id="392500"/>
    <lineage>
        <taxon>Bacteria</taxon>
        <taxon>Pseudomonadati</taxon>
        <taxon>Pseudomonadota</taxon>
        <taxon>Gammaproteobacteria</taxon>
        <taxon>Alteromonadales</taxon>
        <taxon>Shewanellaceae</taxon>
        <taxon>Shewanella</taxon>
    </lineage>
</organism>
<evidence type="ECO:0000256" key="1">
    <source>
        <dbReference type="ARBA" id="ARBA00004651"/>
    </source>
</evidence>
<proteinExistence type="predicted"/>
<keyword evidence="6 7" id="KW-0472">Membrane</keyword>
<evidence type="ECO:0000313" key="9">
    <source>
        <dbReference type="Proteomes" id="UP000002168"/>
    </source>
</evidence>
<evidence type="ECO:0000256" key="3">
    <source>
        <dbReference type="ARBA" id="ARBA00022475"/>
    </source>
</evidence>
<dbReference type="InterPro" id="IPR002751">
    <property type="entry name" value="CbiM/NikMN"/>
</dbReference>
<comment type="subcellular location">
    <subcellularLocation>
        <location evidence="1">Cell membrane</location>
        <topology evidence="1">Multi-pass membrane protein</topology>
    </subcellularLocation>
</comment>
<name>B1KEY2_SHEWM</name>
<evidence type="ECO:0000256" key="5">
    <source>
        <dbReference type="ARBA" id="ARBA00022989"/>
    </source>
</evidence>
<keyword evidence="2" id="KW-0813">Transport</keyword>
<dbReference type="Gene3D" id="1.10.1760.20">
    <property type="match status" value="1"/>
</dbReference>
<dbReference type="KEGG" id="swd:Swoo_0838"/>
<dbReference type="eggNOG" id="COG3235">
    <property type="taxonomic scope" value="Bacteria"/>
</dbReference>
<dbReference type="HOGENOM" id="CLU_081268_1_0_6"/>
<sequence length="227" mass="26369">MKDFLARTVNELDWNSGPEQLIFMGLLLLWLWLIWPSDEFKALLTDKAKQTQILLASVALNALWLLNANVTQGIHVHFLGLVTLMLMYGWRMASVISILPVLFFTIFVIKSPFDFAIYGLLGINLPLFLCFIVYSQIFKYLPHHLFVYIFGGAFINAFLSIVFHILLWAAWLWLSTDYDWAFLRDNYLLIIPLLGFPEALLNGMAITLLVVYRPQWLYDYSDSTYLK</sequence>
<feature type="transmembrane region" description="Helical" evidence="7">
    <location>
        <begin position="49"/>
        <end position="66"/>
    </location>
</feature>